<sequence length="138" mass="15394">RISNLSDNRDRSAAFASGIGLFGSSSRFYEESTEFKFDQLHKMRCDLVAQAKQLGIIEGLKLGFDFHFKDFYGKHAQEDGIGKGPNKAGDLVPGFRPHVAWDLAANVIVTMAYYQGGVRSQTIVRQFCEPTGHFKPAY</sequence>
<proteinExistence type="predicted"/>
<protein>
    <submittedName>
        <fullName evidence="1">Uncharacterized protein</fullName>
    </submittedName>
</protein>
<name>X1UNS8_9ZZZZ</name>
<feature type="non-terminal residue" evidence="1">
    <location>
        <position position="1"/>
    </location>
</feature>
<organism evidence="1">
    <name type="scientific">marine sediment metagenome</name>
    <dbReference type="NCBI Taxonomy" id="412755"/>
    <lineage>
        <taxon>unclassified sequences</taxon>
        <taxon>metagenomes</taxon>
        <taxon>ecological metagenomes</taxon>
    </lineage>
</organism>
<dbReference type="AlphaFoldDB" id="X1UNS8"/>
<comment type="caution">
    <text evidence="1">The sequence shown here is derived from an EMBL/GenBank/DDBJ whole genome shotgun (WGS) entry which is preliminary data.</text>
</comment>
<dbReference type="EMBL" id="BARW01026421">
    <property type="protein sequence ID" value="GAJ05262.1"/>
    <property type="molecule type" value="Genomic_DNA"/>
</dbReference>
<evidence type="ECO:0000313" key="1">
    <source>
        <dbReference type="EMBL" id="GAJ05262.1"/>
    </source>
</evidence>
<gene>
    <name evidence="1" type="ORF">S12H4_43100</name>
</gene>
<reference evidence="1" key="1">
    <citation type="journal article" date="2014" name="Front. Microbiol.">
        <title>High frequency of phylogenetically diverse reductive dehalogenase-homologous genes in deep subseafloor sedimentary metagenomes.</title>
        <authorList>
            <person name="Kawai M."/>
            <person name="Futagami T."/>
            <person name="Toyoda A."/>
            <person name="Takaki Y."/>
            <person name="Nishi S."/>
            <person name="Hori S."/>
            <person name="Arai W."/>
            <person name="Tsubouchi T."/>
            <person name="Morono Y."/>
            <person name="Uchiyama I."/>
            <person name="Ito T."/>
            <person name="Fujiyama A."/>
            <person name="Inagaki F."/>
            <person name="Takami H."/>
        </authorList>
    </citation>
    <scope>NUCLEOTIDE SEQUENCE</scope>
    <source>
        <strain evidence="1">Expedition CK06-06</strain>
    </source>
</reference>
<accession>X1UNS8</accession>